<dbReference type="GO" id="GO:0005874">
    <property type="term" value="C:microtubule"/>
    <property type="evidence" value="ECO:0007669"/>
    <property type="project" value="TreeGrafter"/>
</dbReference>
<proteinExistence type="predicted"/>
<dbReference type="GO" id="GO:0006897">
    <property type="term" value="P:endocytosis"/>
    <property type="evidence" value="ECO:0007669"/>
    <property type="project" value="TreeGrafter"/>
</dbReference>
<keyword evidence="1" id="KW-0472">Membrane</keyword>
<dbReference type="Proteomes" id="UP000036681">
    <property type="component" value="Unplaced"/>
</dbReference>
<evidence type="ECO:0000259" key="2">
    <source>
        <dbReference type="Pfam" id="PF00350"/>
    </source>
</evidence>
<keyword evidence="3" id="KW-1185">Reference proteome</keyword>
<dbReference type="WBParaSite" id="ALUE_0000228001-mRNA-1">
    <property type="protein sequence ID" value="ALUE_0000228001-mRNA-1"/>
    <property type="gene ID" value="ALUE_0000228001"/>
</dbReference>
<accession>A0A0M3HL85</accession>
<dbReference type="GO" id="GO:0000266">
    <property type="term" value="P:mitochondrial fission"/>
    <property type="evidence" value="ECO:0007669"/>
    <property type="project" value="TreeGrafter"/>
</dbReference>
<dbReference type="GO" id="GO:0005739">
    <property type="term" value="C:mitochondrion"/>
    <property type="evidence" value="ECO:0007669"/>
    <property type="project" value="TreeGrafter"/>
</dbReference>
<organism evidence="3 4">
    <name type="scientific">Ascaris lumbricoides</name>
    <name type="common">Giant roundworm</name>
    <dbReference type="NCBI Taxonomy" id="6252"/>
    <lineage>
        <taxon>Eukaryota</taxon>
        <taxon>Metazoa</taxon>
        <taxon>Ecdysozoa</taxon>
        <taxon>Nematoda</taxon>
        <taxon>Chromadorea</taxon>
        <taxon>Rhabditida</taxon>
        <taxon>Spirurina</taxon>
        <taxon>Ascaridomorpha</taxon>
        <taxon>Ascaridoidea</taxon>
        <taxon>Ascarididae</taxon>
        <taxon>Ascaris</taxon>
    </lineage>
</organism>
<feature type="transmembrane region" description="Helical" evidence="1">
    <location>
        <begin position="50"/>
        <end position="70"/>
    </location>
</feature>
<reference evidence="4" key="1">
    <citation type="submission" date="2017-02" db="UniProtKB">
        <authorList>
            <consortium name="WormBaseParasite"/>
        </authorList>
    </citation>
    <scope>IDENTIFICATION</scope>
</reference>
<keyword evidence="1" id="KW-1133">Transmembrane helix</keyword>
<dbReference type="GO" id="GO:0008017">
    <property type="term" value="F:microtubule binding"/>
    <property type="evidence" value="ECO:0007669"/>
    <property type="project" value="TreeGrafter"/>
</dbReference>
<dbReference type="GO" id="GO:0048312">
    <property type="term" value="P:intracellular distribution of mitochondria"/>
    <property type="evidence" value="ECO:0007669"/>
    <property type="project" value="TreeGrafter"/>
</dbReference>
<keyword evidence="1" id="KW-0812">Transmembrane</keyword>
<dbReference type="Pfam" id="PF00350">
    <property type="entry name" value="Dynamin_N"/>
    <property type="match status" value="1"/>
</dbReference>
<name>A0A0M3HL85_ASCLU</name>
<dbReference type="GO" id="GO:0016020">
    <property type="term" value="C:membrane"/>
    <property type="evidence" value="ECO:0007669"/>
    <property type="project" value="TreeGrafter"/>
</dbReference>
<dbReference type="InterPro" id="IPR027417">
    <property type="entry name" value="P-loop_NTPase"/>
</dbReference>
<dbReference type="GO" id="GO:0003924">
    <property type="term" value="F:GTPase activity"/>
    <property type="evidence" value="ECO:0007669"/>
    <property type="project" value="TreeGrafter"/>
</dbReference>
<sequence>MIQSYISNPNSIILAVTPANQDFATSEPLKIAREVDPDGALFFHFSNPSCLAMLTLFFPSIFNSLIAKQWSLNLKYWWRCFISICIHFSLRTQYVLQLEMHHLAIFISSCDSINS</sequence>
<dbReference type="GO" id="GO:0016559">
    <property type="term" value="P:peroxisome fission"/>
    <property type="evidence" value="ECO:0007669"/>
    <property type="project" value="TreeGrafter"/>
</dbReference>
<dbReference type="PANTHER" id="PTHR11566:SF21">
    <property type="entry name" value="DYNAMIN RELATED PROTEIN 1, ISOFORM A"/>
    <property type="match status" value="1"/>
</dbReference>
<feature type="domain" description="Dynamin N-terminal" evidence="2">
    <location>
        <begin position="1"/>
        <end position="40"/>
    </location>
</feature>
<evidence type="ECO:0000313" key="4">
    <source>
        <dbReference type="WBParaSite" id="ALUE_0000228001-mRNA-1"/>
    </source>
</evidence>
<evidence type="ECO:0000256" key="1">
    <source>
        <dbReference type="SAM" id="Phobius"/>
    </source>
</evidence>
<dbReference type="InterPro" id="IPR045063">
    <property type="entry name" value="Dynamin_N"/>
</dbReference>
<protein>
    <submittedName>
        <fullName evidence="4">Dynamin_N domain-containing protein</fullName>
    </submittedName>
</protein>
<dbReference type="InterPro" id="IPR022812">
    <property type="entry name" value="Dynamin"/>
</dbReference>
<evidence type="ECO:0000313" key="3">
    <source>
        <dbReference type="Proteomes" id="UP000036681"/>
    </source>
</evidence>
<dbReference type="AlphaFoldDB" id="A0A0M3HL85"/>
<dbReference type="PANTHER" id="PTHR11566">
    <property type="entry name" value="DYNAMIN"/>
    <property type="match status" value="1"/>
</dbReference>
<dbReference type="Gene3D" id="3.40.50.300">
    <property type="entry name" value="P-loop containing nucleotide triphosphate hydrolases"/>
    <property type="match status" value="1"/>
</dbReference>